<keyword evidence="2" id="KW-1185">Reference proteome</keyword>
<reference evidence="1 2" key="1">
    <citation type="submission" date="2018-10" db="EMBL/GenBank/DDBJ databases">
        <title>Genome sequencing of Mucilaginibacter sp. HYN0043.</title>
        <authorList>
            <person name="Kim M."/>
            <person name="Yi H."/>
        </authorList>
    </citation>
    <scope>NUCLEOTIDE SEQUENCE [LARGE SCALE GENOMIC DNA]</scope>
    <source>
        <strain evidence="1 2">HYN0043</strain>
    </source>
</reference>
<dbReference type="EMBL" id="CP032869">
    <property type="protein sequence ID" value="AYL95239.1"/>
    <property type="molecule type" value="Genomic_DNA"/>
</dbReference>
<dbReference type="OrthoDB" id="9885701at2"/>
<dbReference type="Proteomes" id="UP000270046">
    <property type="component" value="Chromosome"/>
</dbReference>
<dbReference type="AlphaFoldDB" id="A0A494VMA1"/>
<gene>
    <name evidence="1" type="ORF">HYN43_008005</name>
</gene>
<evidence type="ECO:0000313" key="2">
    <source>
        <dbReference type="Proteomes" id="UP000270046"/>
    </source>
</evidence>
<accession>A0A494VMA1</accession>
<sequence length="98" mass="11259">MVRLIYFLEKAITKRKQGLFLTITVMIIISVKDPESGLTRELKIQPVNNFAFPGWVVLIPGGKNVLLYRKDERWEIIPRNISALYAEKIGEKLTGLIM</sequence>
<organism evidence="1 2">
    <name type="scientific">Mucilaginibacter celer</name>
    <dbReference type="NCBI Taxonomy" id="2305508"/>
    <lineage>
        <taxon>Bacteria</taxon>
        <taxon>Pseudomonadati</taxon>
        <taxon>Bacteroidota</taxon>
        <taxon>Sphingobacteriia</taxon>
        <taxon>Sphingobacteriales</taxon>
        <taxon>Sphingobacteriaceae</taxon>
        <taxon>Mucilaginibacter</taxon>
    </lineage>
</organism>
<protein>
    <submittedName>
        <fullName evidence="1">Uncharacterized protein</fullName>
    </submittedName>
</protein>
<name>A0A494VMA1_9SPHI</name>
<dbReference type="KEGG" id="muh:HYN43_008005"/>
<proteinExistence type="predicted"/>
<evidence type="ECO:0000313" key="1">
    <source>
        <dbReference type="EMBL" id="AYL95239.1"/>
    </source>
</evidence>